<dbReference type="AlphaFoldDB" id="A0A8S0WFC9"/>
<gene>
    <name evidence="2" type="ORF">AAE3_LOCUS10102</name>
</gene>
<organism evidence="2 3">
    <name type="scientific">Cyclocybe aegerita</name>
    <name type="common">Black poplar mushroom</name>
    <name type="synonym">Agrocybe aegerita</name>
    <dbReference type="NCBI Taxonomy" id="1973307"/>
    <lineage>
        <taxon>Eukaryota</taxon>
        <taxon>Fungi</taxon>
        <taxon>Dikarya</taxon>
        <taxon>Basidiomycota</taxon>
        <taxon>Agaricomycotina</taxon>
        <taxon>Agaricomycetes</taxon>
        <taxon>Agaricomycetidae</taxon>
        <taxon>Agaricales</taxon>
        <taxon>Agaricineae</taxon>
        <taxon>Bolbitiaceae</taxon>
        <taxon>Cyclocybe</taxon>
    </lineage>
</organism>
<feature type="compositionally biased region" description="Polar residues" evidence="1">
    <location>
        <begin position="1"/>
        <end position="42"/>
    </location>
</feature>
<evidence type="ECO:0000313" key="3">
    <source>
        <dbReference type="Proteomes" id="UP000467700"/>
    </source>
</evidence>
<sequence>MALRSSTTQGPPASTARTTFVSQPGSSTTAGPSQAPGTSSGTAAAMSPELEQTLSMLSSHRSVLGYMLITRGHHPSIIRHSGVVFEGEQGKRYAAAVARIVQSVQHGLEEVRGDDTIGPAGEADGDEVRFMRIRTKRHEIMISPDERYILAVLHDPAT</sequence>
<proteinExistence type="predicted"/>
<dbReference type="SUPFAM" id="SSF103196">
    <property type="entry name" value="Roadblock/LC7 domain"/>
    <property type="match status" value="1"/>
</dbReference>
<reference evidence="2 3" key="1">
    <citation type="submission" date="2020-01" db="EMBL/GenBank/DDBJ databases">
        <authorList>
            <person name="Gupta K D."/>
        </authorList>
    </citation>
    <scope>NUCLEOTIDE SEQUENCE [LARGE SCALE GENOMIC DNA]</scope>
</reference>
<evidence type="ECO:0000256" key="1">
    <source>
        <dbReference type="SAM" id="MobiDB-lite"/>
    </source>
</evidence>
<accession>A0A8S0WFC9</accession>
<feature type="region of interest" description="Disordered" evidence="1">
    <location>
        <begin position="1"/>
        <end position="44"/>
    </location>
</feature>
<dbReference type="PANTHER" id="PTHR10779">
    <property type="entry name" value="DYNEIN LIGHT CHAIN ROADBLOCK"/>
    <property type="match status" value="1"/>
</dbReference>
<dbReference type="Proteomes" id="UP000467700">
    <property type="component" value="Unassembled WGS sequence"/>
</dbReference>
<protein>
    <recommendedName>
        <fullName evidence="4">Roadblock/LAMTOR2 domain-containing protein</fullName>
    </recommendedName>
</protein>
<dbReference type="Gene3D" id="3.30.450.30">
    <property type="entry name" value="Dynein light chain 2a, cytoplasmic"/>
    <property type="match status" value="1"/>
</dbReference>
<keyword evidence="3" id="KW-1185">Reference proteome</keyword>
<dbReference type="EMBL" id="CACVBS010000063">
    <property type="protein sequence ID" value="CAA7267860.1"/>
    <property type="molecule type" value="Genomic_DNA"/>
</dbReference>
<evidence type="ECO:0008006" key="4">
    <source>
        <dbReference type="Google" id="ProtNLM"/>
    </source>
</evidence>
<name>A0A8S0WFC9_CYCAE</name>
<evidence type="ECO:0000313" key="2">
    <source>
        <dbReference type="EMBL" id="CAA7267860.1"/>
    </source>
</evidence>
<dbReference type="OrthoDB" id="9985637at2759"/>
<comment type="caution">
    <text evidence="2">The sequence shown here is derived from an EMBL/GenBank/DDBJ whole genome shotgun (WGS) entry which is preliminary data.</text>
</comment>